<evidence type="ECO:0000256" key="9">
    <source>
        <dbReference type="PROSITE-ProRule" id="PRU01373"/>
    </source>
</evidence>
<dbReference type="InterPro" id="IPR050979">
    <property type="entry name" value="LD-transpeptidase"/>
</dbReference>
<dbReference type="AlphaFoldDB" id="A0A1H8XYV2"/>
<evidence type="ECO:0000256" key="8">
    <source>
        <dbReference type="ARBA" id="ARBA00023316"/>
    </source>
</evidence>
<evidence type="ECO:0000256" key="4">
    <source>
        <dbReference type="ARBA" id="ARBA00022679"/>
    </source>
</evidence>
<keyword evidence="12" id="KW-1185">Reference proteome</keyword>
<dbReference type="GO" id="GO:0008360">
    <property type="term" value="P:regulation of cell shape"/>
    <property type="evidence" value="ECO:0007669"/>
    <property type="project" value="UniProtKB-UniRule"/>
</dbReference>
<proteinExistence type="inferred from homology"/>
<dbReference type="Proteomes" id="UP000198847">
    <property type="component" value="Unassembled WGS sequence"/>
</dbReference>
<name>A0A1H8XYV2_9FIRM</name>
<dbReference type="InterPro" id="IPR005490">
    <property type="entry name" value="LD_TPept_cat_dom"/>
</dbReference>
<comment type="similarity">
    <text evidence="2">Belongs to the YkuD family.</text>
</comment>
<protein>
    <submittedName>
        <fullName evidence="11">L,D-transpeptidase catalytic domain</fullName>
    </submittedName>
</protein>
<evidence type="ECO:0000256" key="7">
    <source>
        <dbReference type="ARBA" id="ARBA00022984"/>
    </source>
</evidence>
<feature type="active site" description="Nucleophile" evidence="9">
    <location>
        <position position="90"/>
    </location>
</feature>
<gene>
    <name evidence="11" type="ORF">SAMN04490178_13443</name>
</gene>
<dbReference type="GO" id="GO:0071972">
    <property type="term" value="F:peptidoglycan L,D-transpeptidase activity"/>
    <property type="evidence" value="ECO:0007669"/>
    <property type="project" value="TreeGrafter"/>
</dbReference>
<organism evidence="11 12">
    <name type="scientific">Propionispora vibrioides</name>
    <dbReference type="NCBI Taxonomy" id="112903"/>
    <lineage>
        <taxon>Bacteria</taxon>
        <taxon>Bacillati</taxon>
        <taxon>Bacillota</taxon>
        <taxon>Negativicutes</taxon>
        <taxon>Selenomonadales</taxon>
        <taxon>Sporomusaceae</taxon>
        <taxon>Propionispora</taxon>
    </lineage>
</organism>
<dbReference type="PANTHER" id="PTHR30582:SF24">
    <property type="entry name" value="L,D-TRANSPEPTIDASE ERFK_SRFK-RELATED"/>
    <property type="match status" value="1"/>
</dbReference>
<keyword evidence="4" id="KW-0808">Transferase</keyword>
<accession>A0A1H8XYV2</accession>
<reference evidence="11 12" key="1">
    <citation type="submission" date="2016-10" db="EMBL/GenBank/DDBJ databases">
        <authorList>
            <person name="de Groot N.N."/>
        </authorList>
    </citation>
    <scope>NUCLEOTIDE SEQUENCE [LARGE SCALE GENOMIC DNA]</scope>
    <source>
        <strain evidence="11 12">DSM 13305</strain>
    </source>
</reference>
<dbReference type="PANTHER" id="PTHR30582">
    <property type="entry name" value="L,D-TRANSPEPTIDASE"/>
    <property type="match status" value="1"/>
</dbReference>
<dbReference type="GO" id="GO:0018104">
    <property type="term" value="P:peptidoglycan-protein cross-linking"/>
    <property type="evidence" value="ECO:0007669"/>
    <property type="project" value="TreeGrafter"/>
</dbReference>
<keyword evidence="7 9" id="KW-0573">Peptidoglycan synthesis</keyword>
<evidence type="ECO:0000256" key="3">
    <source>
        <dbReference type="ARBA" id="ARBA00022676"/>
    </source>
</evidence>
<keyword evidence="8 9" id="KW-0961">Cell wall biogenesis/degradation</keyword>
<dbReference type="InterPro" id="IPR038063">
    <property type="entry name" value="Transpep_catalytic_dom"/>
</dbReference>
<evidence type="ECO:0000256" key="5">
    <source>
        <dbReference type="ARBA" id="ARBA00022801"/>
    </source>
</evidence>
<feature type="active site" description="Proton donor/acceptor" evidence="9">
    <location>
        <position position="75"/>
    </location>
</feature>
<dbReference type="RefSeq" id="WP_091751629.1">
    <property type="nucleotide sequence ID" value="NZ_FODY01000034.1"/>
</dbReference>
<dbReference type="SUPFAM" id="SSF141523">
    <property type="entry name" value="L,D-transpeptidase catalytic domain-like"/>
    <property type="match status" value="1"/>
</dbReference>
<dbReference type="OrthoDB" id="177750at2"/>
<dbReference type="EMBL" id="FODY01000034">
    <property type="protein sequence ID" value="SEP45214.1"/>
    <property type="molecule type" value="Genomic_DNA"/>
</dbReference>
<keyword evidence="5" id="KW-0378">Hydrolase</keyword>
<dbReference type="GO" id="GO:0016757">
    <property type="term" value="F:glycosyltransferase activity"/>
    <property type="evidence" value="ECO:0007669"/>
    <property type="project" value="UniProtKB-KW"/>
</dbReference>
<evidence type="ECO:0000313" key="12">
    <source>
        <dbReference type="Proteomes" id="UP000198847"/>
    </source>
</evidence>
<comment type="pathway">
    <text evidence="1 9">Cell wall biogenesis; peptidoglycan biosynthesis.</text>
</comment>
<sequence>MNHFIVINLATGSLFYFEGNQMLGRYTVAIGRPATPTPPGTYQITEKEILPLPEPGGADLGSRRLILSSAKTCVHGSWHGPVMGQVSGGCVRMRNEDIEELFPKVEVGTPVIMIGE</sequence>
<dbReference type="PROSITE" id="PS52029">
    <property type="entry name" value="LD_TPASE"/>
    <property type="match status" value="1"/>
</dbReference>
<dbReference type="GO" id="GO:0071555">
    <property type="term" value="P:cell wall organization"/>
    <property type="evidence" value="ECO:0007669"/>
    <property type="project" value="UniProtKB-UniRule"/>
</dbReference>
<evidence type="ECO:0000256" key="2">
    <source>
        <dbReference type="ARBA" id="ARBA00005992"/>
    </source>
</evidence>
<dbReference type="CDD" id="cd16913">
    <property type="entry name" value="YkuD_like"/>
    <property type="match status" value="1"/>
</dbReference>
<keyword evidence="6 9" id="KW-0133">Cell shape</keyword>
<dbReference type="Pfam" id="PF03734">
    <property type="entry name" value="YkuD"/>
    <property type="match status" value="1"/>
</dbReference>
<dbReference type="Gene3D" id="2.40.440.10">
    <property type="entry name" value="L,D-transpeptidase catalytic domain-like"/>
    <property type="match status" value="1"/>
</dbReference>
<feature type="domain" description="L,D-TPase catalytic" evidence="10">
    <location>
        <begin position="3"/>
        <end position="114"/>
    </location>
</feature>
<keyword evidence="3" id="KW-0328">Glycosyltransferase</keyword>
<evidence type="ECO:0000259" key="10">
    <source>
        <dbReference type="PROSITE" id="PS52029"/>
    </source>
</evidence>
<dbReference type="GO" id="GO:0005576">
    <property type="term" value="C:extracellular region"/>
    <property type="evidence" value="ECO:0007669"/>
    <property type="project" value="TreeGrafter"/>
</dbReference>
<evidence type="ECO:0000313" key="11">
    <source>
        <dbReference type="EMBL" id="SEP45214.1"/>
    </source>
</evidence>
<evidence type="ECO:0000256" key="1">
    <source>
        <dbReference type="ARBA" id="ARBA00004752"/>
    </source>
</evidence>
<evidence type="ECO:0000256" key="6">
    <source>
        <dbReference type="ARBA" id="ARBA00022960"/>
    </source>
</evidence>
<dbReference type="UniPathway" id="UPA00219"/>
<dbReference type="STRING" id="112903.SAMN04490178_13443"/>